<organism evidence="2 3">
    <name type="scientific">Vogesella indigofera</name>
    <name type="common">Pseudomonas indigofera</name>
    <dbReference type="NCBI Taxonomy" id="45465"/>
    <lineage>
        <taxon>Bacteria</taxon>
        <taxon>Pseudomonadati</taxon>
        <taxon>Pseudomonadota</taxon>
        <taxon>Betaproteobacteria</taxon>
        <taxon>Neisseriales</taxon>
        <taxon>Chromobacteriaceae</taxon>
        <taxon>Vogesella</taxon>
    </lineage>
</organism>
<evidence type="ECO:0008006" key="4">
    <source>
        <dbReference type="Google" id="ProtNLM"/>
    </source>
</evidence>
<evidence type="ECO:0000313" key="2">
    <source>
        <dbReference type="EMBL" id="RKQ63042.1"/>
    </source>
</evidence>
<proteinExistence type="predicted"/>
<feature type="transmembrane region" description="Helical" evidence="1">
    <location>
        <begin position="206"/>
        <end position="226"/>
    </location>
</feature>
<dbReference type="PANTHER" id="PTHR33973">
    <property type="entry name" value="OS07G0153300 PROTEIN"/>
    <property type="match status" value="1"/>
</dbReference>
<comment type="caution">
    <text evidence="2">The sequence shown here is derived from an EMBL/GenBank/DDBJ whole genome shotgun (WGS) entry which is preliminary data.</text>
</comment>
<evidence type="ECO:0000256" key="1">
    <source>
        <dbReference type="SAM" id="Phobius"/>
    </source>
</evidence>
<keyword evidence="1" id="KW-0812">Transmembrane</keyword>
<protein>
    <recommendedName>
        <fullName evidence="4">DUF1365 domain-containing protein</fullName>
    </recommendedName>
</protein>
<dbReference type="InterPro" id="IPR010775">
    <property type="entry name" value="DUF1365"/>
</dbReference>
<keyword evidence="1" id="KW-0472">Membrane</keyword>
<accession>A0A495BN15</accession>
<evidence type="ECO:0000313" key="3">
    <source>
        <dbReference type="Proteomes" id="UP000279384"/>
    </source>
</evidence>
<dbReference type="RefSeq" id="WP_120809211.1">
    <property type="nucleotide sequence ID" value="NZ_RBID01000001.1"/>
</dbReference>
<reference evidence="2 3" key="1">
    <citation type="submission" date="2018-10" db="EMBL/GenBank/DDBJ databases">
        <title>Genomic Encyclopedia of Type Strains, Phase IV (KMG-IV): sequencing the most valuable type-strain genomes for metagenomic binning, comparative biology and taxonomic classification.</title>
        <authorList>
            <person name="Goeker M."/>
        </authorList>
    </citation>
    <scope>NUCLEOTIDE SEQUENCE [LARGE SCALE GENOMIC DNA]</scope>
    <source>
        <strain evidence="2 3">DSM 3303</strain>
    </source>
</reference>
<sequence>MNAFTVYRGHVWHGRSAPARHQFSYRHAWLALTLLPGQPEPASLRLAPGVSWQRRHHGPRDGSPLLPWLTARLAASGVHDIARIELHTLPSLFGYVFNPVSFYLVFDAAATLRAVWVEVSNTFGQHHDYCLHHPDHRAIDSRDLLTTGKALQVSPFFQVEGSYRFRFLRAADGRFAVRIEYRRDDEHNDFVATQQGMPVPYSPARLWQLLLATGLLAVAVWARIHWQALRLWRKKVPFFGKDGHAASSVSPGELS</sequence>
<dbReference type="Proteomes" id="UP000279384">
    <property type="component" value="Unassembled WGS sequence"/>
</dbReference>
<dbReference type="EMBL" id="RBID01000001">
    <property type="protein sequence ID" value="RKQ63042.1"/>
    <property type="molecule type" value="Genomic_DNA"/>
</dbReference>
<dbReference type="AlphaFoldDB" id="A0A495BN15"/>
<dbReference type="Pfam" id="PF07103">
    <property type="entry name" value="DUF1365"/>
    <property type="match status" value="1"/>
</dbReference>
<name>A0A495BN15_VOGIN</name>
<dbReference type="PANTHER" id="PTHR33973:SF4">
    <property type="entry name" value="OS07G0153300 PROTEIN"/>
    <property type="match status" value="1"/>
</dbReference>
<gene>
    <name evidence="2" type="ORF">C8E02_0056</name>
</gene>
<keyword evidence="1" id="KW-1133">Transmembrane helix</keyword>